<dbReference type="GO" id="GO:0000974">
    <property type="term" value="C:Prp19 complex"/>
    <property type="evidence" value="ECO:0007669"/>
    <property type="project" value="TreeGrafter"/>
</dbReference>
<keyword evidence="5" id="KW-0508">mRNA splicing</keyword>
<dbReference type="Pfam" id="PF05700">
    <property type="entry name" value="BCAS2"/>
    <property type="match status" value="1"/>
</dbReference>
<comment type="caution">
    <text evidence="8">The sequence shown here is derived from an EMBL/GenBank/DDBJ whole genome shotgun (WGS) entry which is preliminary data.</text>
</comment>
<dbReference type="AlphaFoldDB" id="A0AAW1P6H1"/>
<comment type="similarity">
    <text evidence="2">Belongs to the SPF27 family.</text>
</comment>
<evidence type="ECO:0008006" key="10">
    <source>
        <dbReference type="Google" id="ProtNLM"/>
    </source>
</evidence>
<keyword evidence="4" id="KW-0747">Spliceosome</keyword>
<keyword evidence="3" id="KW-0507">mRNA processing</keyword>
<evidence type="ECO:0000256" key="6">
    <source>
        <dbReference type="ARBA" id="ARBA00023242"/>
    </source>
</evidence>
<keyword evidence="9" id="KW-1185">Reference proteome</keyword>
<organism evidence="8 9">
    <name type="scientific">[Myrmecia] bisecta</name>
    <dbReference type="NCBI Taxonomy" id="41462"/>
    <lineage>
        <taxon>Eukaryota</taxon>
        <taxon>Viridiplantae</taxon>
        <taxon>Chlorophyta</taxon>
        <taxon>core chlorophytes</taxon>
        <taxon>Trebouxiophyceae</taxon>
        <taxon>Trebouxiales</taxon>
        <taxon>Trebouxiaceae</taxon>
        <taxon>Myrmecia</taxon>
    </lineage>
</organism>
<evidence type="ECO:0000256" key="1">
    <source>
        <dbReference type="ARBA" id="ARBA00004123"/>
    </source>
</evidence>
<comment type="subcellular location">
    <subcellularLocation>
        <location evidence="1">Nucleus</location>
    </subcellularLocation>
</comment>
<gene>
    <name evidence="8" type="ORF">WJX72_004086</name>
</gene>
<dbReference type="PANTHER" id="PTHR13296:SF0">
    <property type="entry name" value="PRE-MRNA-SPLICING FACTOR SPF27"/>
    <property type="match status" value="1"/>
</dbReference>
<keyword evidence="7" id="KW-0175">Coiled coil</keyword>
<name>A0AAW1P6H1_9CHLO</name>
<keyword evidence="6" id="KW-0539">Nucleus</keyword>
<dbReference type="GO" id="GO:0008380">
    <property type="term" value="P:RNA splicing"/>
    <property type="evidence" value="ECO:0007669"/>
    <property type="project" value="UniProtKB-KW"/>
</dbReference>
<dbReference type="Proteomes" id="UP001489004">
    <property type="component" value="Unassembled WGS sequence"/>
</dbReference>
<evidence type="ECO:0000256" key="3">
    <source>
        <dbReference type="ARBA" id="ARBA00022664"/>
    </source>
</evidence>
<dbReference type="GO" id="GO:0071013">
    <property type="term" value="C:catalytic step 2 spliceosome"/>
    <property type="evidence" value="ECO:0007669"/>
    <property type="project" value="TreeGrafter"/>
</dbReference>
<evidence type="ECO:0000313" key="8">
    <source>
        <dbReference type="EMBL" id="KAK9806831.1"/>
    </source>
</evidence>
<evidence type="ECO:0000313" key="9">
    <source>
        <dbReference type="Proteomes" id="UP001489004"/>
    </source>
</evidence>
<sequence>MTQPLALDSAPAGEAAGWRRGEELIDALPYTDALSAEEKQAVDQLIQEELKNSVKKPADYLKELPPVPVLRFQDHPVLQHEYNRVKAGQPMAALDTTRYRLDPPPLARRNDVAAWKQALDNAHSQLEHQYNRLLNLELLNKYGPNAWRAHNDYLEAGNKRVEEEVAATKQATEELNRTRKMQQGGAGQQLAALEASWAALVRKNQDIDLACRLVEAEIEQLQAKLPPPVEPAPQHPHLENFDMIQEEAADEDAVDVTADAIEQEQNGAVEVGEDPMDETAG</sequence>
<accession>A0AAW1P6H1</accession>
<evidence type="ECO:0000256" key="4">
    <source>
        <dbReference type="ARBA" id="ARBA00022728"/>
    </source>
</evidence>
<dbReference type="GO" id="GO:0006397">
    <property type="term" value="P:mRNA processing"/>
    <property type="evidence" value="ECO:0007669"/>
    <property type="project" value="UniProtKB-KW"/>
</dbReference>
<protein>
    <recommendedName>
        <fullName evidence="10">Pre-mRNA-splicing factor SPF27</fullName>
    </recommendedName>
</protein>
<dbReference type="EMBL" id="JALJOR010000013">
    <property type="protein sequence ID" value="KAK9806831.1"/>
    <property type="molecule type" value="Genomic_DNA"/>
</dbReference>
<evidence type="ECO:0000256" key="5">
    <source>
        <dbReference type="ARBA" id="ARBA00023187"/>
    </source>
</evidence>
<evidence type="ECO:0000256" key="7">
    <source>
        <dbReference type="SAM" id="Coils"/>
    </source>
</evidence>
<proteinExistence type="inferred from homology"/>
<reference evidence="8 9" key="1">
    <citation type="journal article" date="2024" name="Nat. Commun.">
        <title>Phylogenomics reveals the evolutionary origins of lichenization in chlorophyte algae.</title>
        <authorList>
            <person name="Puginier C."/>
            <person name="Libourel C."/>
            <person name="Otte J."/>
            <person name="Skaloud P."/>
            <person name="Haon M."/>
            <person name="Grisel S."/>
            <person name="Petersen M."/>
            <person name="Berrin J.G."/>
            <person name="Delaux P.M."/>
            <person name="Dal Grande F."/>
            <person name="Keller J."/>
        </authorList>
    </citation>
    <scope>NUCLEOTIDE SEQUENCE [LARGE SCALE GENOMIC DNA]</scope>
    <source>
        <strain evidence="8 9">SAG 2043</strain>
    </source>
</reference>
<evidence type="ECO:0000256" key="2">
    <source>
        <dbReference type="ARBA" id="ARBA00010788"/>
    </source>
</evidence>
<dbReference type="PANTHER" id="PTHR13296">
    <property type="entry name" value="BCAS2 PROTEIN"/>
    <property type="match status" value="1"/>
</dbReference>
<dbReference type="GO" id="GO:0071011">
    <property type="term" value="C:precatalytic spliceosome"/>
    <property type="evidence" value="ECO:0007669"/>
    <property type="project" value="TreeGrafter"/>
</dbReference>
<feature type="coiled-coil region" evidence="7">
    <location>
        <begin position="116"/>
        <end position="178"/>
    </location>
</feature>
<dbReference type="InterPro" id="IPR008409">
    <property type="entry name" value="SPF27"/>
</dbReference>